<dbReference type="HOGENOM" id="CLU_742049_0_0_1"/>
<protein>
    <submittedName>
        <fullName evidence="2">Uncharacterized protein</fullName>
    </submittedName>
</protein>
<accession>H8Z8T9</accession>
<dbReference type="Proteomes" id="UP000005622">
    <property type="component" value="Unassembled WGS sequence"/>
</dbReference>
<dbReference type="EMBL" id="JH604633">
    <property type="protein sequence ID" value="EHY66370.1"/>
    <property type="molecule type" value="Genomic_DNA"/>
</dbReference>
<dbReference type="AlphaFoldDB" id="H8Z8T9"/>
<name>H8Z8T9_NEMA1</name>
<evidence type="ECO:0000313" key="2">
    <source>
        <dbReference type="EMBL" id="EHY66370.1"/>
    </source>
</evidence>
<feature type="region of interest" description="Disordered" evidence="1">
    <location>
        <begin position="55"/>
        <end position="79"/>
    </location>
</feature>
<sequence>MRLEWNRNKKNAALIAVLGLVYISEVRTSITPKCKHQIDSSDPTLNREFEHVGCAENSKEETDQKQPANENENENELEEEERIDIKALYAQPVESIQSIYEIEEALIVGTEEYITARRELREARYDVDMAYAVHREKKAELKKAYESLQAVQLGYLDAWSEAHKIREKIYNLYIKYAKNKVKVPGSAGSDYAVLEATLIRMGFKAEELEKEKIDAVEVAKKHLDRLKRAIEVMKTSDECYIDYLEKTVESQVKDTDLIEKDLKYEEAMLNKEFILYLVREAEAVYAQQAGQSSKLAGKIACAHESHIKIMQAYIDCLKGMLICQKAYLKKAEEALATYLVAHEEDSKYEVCEARVIRANEFVSKIEEKVFIDR</sequence>
<reference evidence="2" key="1">
    <citation type="submission" date="2011-03" db="EMBL/GenBank/DDBJ databases">
        <title>The Genome Sequence of Nematocida sp1 strain ERTm2.</title>
        <authorList>
            <consortium name="The Broad Institute Genome Sequencing Platform"/>
            <consortium name="The Broad Institute Genome Sequencing Center for Infectious Disease"/>
            <person name="Cuomo C."/>
            <person name="Troemel E."/>
            <person name="Young S.K."/>
            <person name="Zeng Q."/>
            <person name="Gargeya S."/>
            <person name="Fitzgerald M."/>
            <person name="Haas B."/>
            <person name="Abouelleil A."/>
            <person name="Alvarado L."/>
            <person name="Arachchi H.M."/>
            <person name="Berlin A."/>
            <person name="Brown A."/>
            <person name="Chapman S.B."/>
            <person name="Chen Z."/>
            <person name="Dunbar C."/>
            <person name="Freedman E."/>
            <person name="Gearin G."/>
            <person name="Gellesch M."/>
            <person name="Goldberg J."/>
            <person name="Griggs A."/>
            <person name="Gujja S."/>
            <person name="Heilman E.R."/>
            <person name="Heiman D."/>
            <person name="Howarth C."/>
            <person name="Larson L."/>
            <person name="Lui A."/>
            <person name="MacDonald P.J.P."/>
            <person name="Mehta T."/>
            <person name="Montmayeur A."/>
            <person name="Murphy C."/>
            <person name="Neiman D."/>
            <person name="Pearson M."/>
            <person name="Priest M."/>
            <person name="Roberts A."/>
            <person name="Saif S."/>
            <person name="Shea T."/>
            <person name="Shenoy N."/>
            <person name="Sisk P."/>
            <person name="Stolte C."/>
            <person name="Sykes S."/>
            <person name="White J."/>
            <person name="Yandava C."/>
            <person name="Wortman J."/>
            <person name="Nusbaum C."/>
            <person name="Birren B."/>
        </authorList>
    </citation>
    <scope>NUCLEOTIDE SEQUENCE</scope>
    <source>
        <strain evidence="2">ERTm2</strain>
    </source>
</reference>
<organism evidence="2">
    <name type="scientific">Nematocida ausubeli (strain ATCC PRA-371 / ERTm2)</name>
    <name type="common">Nematode killer fungus</name>
    <dbReference type="NCBI Taxonomy" id="1913371"/>
    <lineage>
        <taxon>Eukaryota</taxon>
        <taxon>Fungi</taxon>
        <taxon>Fungi incertae sedis</taxon>
        <taxon>Microsporidia</taxon>
        <taxon>Nematocida</taxon>
    </lineage>
</organism>
<proteinExistence type="predicted"/>
<gene>
    <name evidence="2" type="ORF">NERG_00009</name>
</gene>
<feature type="compositionally biased region" description="Basic and acidic residues" evidence="1">
    <location>
        <begin position="55"/>
        <end position="64"/>
    </location>
</feature>
<evidence type="ECO:0000256" key="1">
    <source>
        <dbReference type="SAM" id="MobiDB-lite"/>
    </source>
</evidence>